<evidence type="ECO:0000313" key="1">
    <source>
        <dbReference type="EMBL" id="KAJ2771936.1"/>
    </source>
</evidence>
<evidence type="ECO:0000313" key="2">
    <source>
        <dbReference type="Proteomes" id="UP001140234"/>
    </source>
</evidence>
<reference evidence="1" key="1">
    <citation type="submission" date="2022-07" db="EMBL/GenBank/DDBJ databases">
        <title>Phylogenomic reconstructions and comparative analyses of Kickxellomycotina fungi.</title>
        <authorList>
            <person name="Reynolds N.K."/>
            <person name="Stajich J.E."/>
            <person name="Barry K."/>
            <person name="Grigoriev I.V."/>
            <person name="Crous P."/>
            <person name="Smith M.E."/>
        </authorList>
    </citation>
    <scope>NUCLEOTIDE SEQUENCE</scope>
    <source>
        <strain evidence="1">CBS 109366</strain>
    </source>
</reference>
<proteinExistence type="predicted"/>
<protein>
    <submittedName>
        <fullName evidence="1">Uncharacterized protein</fullName>
    </submittedName>
</protein>
<feature type="non-terminal residue" evidence="1">
    <location>
        <position position="1"/>
    </location>
</feature>
<name>A0ACC1K2I3_9FUNG</name>
<keyword evidence="2" id="KW-1185">Reference proteome</keyword>
<sequence length="1825" mass="201953">ARVTHVPQGERCFHVFYYLANGATPEERAGCGLTQTSFEYLNRPGTIQRITGFSDAQRYQELVEAMASVGLGQKYRRHIFTVLAAILALGNLQFQYQRQGEESTATVRNYDVASHASQLLGLPAEALVSLLTVKTKQVGSDKFTVYLNSDGAAARRDDLARALYSLLFNWLVEFLNSKLCKEAGDYQSFISMIDFPGWSATRFNGYEQLCANYANERLHHFMFHQVFETGNSEYAAEGLGGIVPAVAFPDRSPCLDLFMRPSTGLFAIMDRQAVEYLQADKGAKKKRAQGPREFDANVSEREASTQLLKAFNRAHDAQQGDAASYYSPSASKNEFNCFSVAHFWGDVSYTVDDFAEKNLDQLSADFVAVFRGDGSAENPGTDSSFVAGLFSSKTLATAAHPRDERAVLQAQAPAVPTRAPSMMRPKTAGSARFAKVDCVATQFQRALNEMVETLDDTLPWFVLCVRPNEQGRPRSADVRRIQAQTACFSLDIMAQRKAAEFAAVLSAADFCQRYQAVIDEYVPAEAARADPLARCAALKRALGLSDADMALGATKVFLSFGTWRRIDDPIRALERAGMGRHAASEKGPEALLLHSGDLGGHGDAMDASATSYGDQSETQLMLSAQPPGQYPGSDPTLAAAQQMRALKGRMFGDGGGGDVRSYYSDDDGYQEMGTRDGASDAMGGHDLSPGYSDSRPPSEDRAGSVKRASAAAHAEQADDSADPPASTSRKIWLAFVWLCTWMVPSFALKWCGRIRRKDQRIAWREKVALCMIIFWSCGFVVFWIVGLGLILCPRQYVYSIGELSEHGSAKDALIAVRGEVFDVKDYNHFNVGFDYLVKHNYLGRDQSSTFPYQLSFICPFKDMDPRLAFQPKPSLYSAGYYHDHRFWRHETESGYNYYQIRLMRLMRENYSKGHIAVDPKELAKEGSGNSKNAQGQNIRRCIIHDQIFDLTQYIDHGGAPYLVSDTENSTNSVNSRMFLDQAIYDMFDQNPGKDISGMWDRYFASNPASKAVHYQCLRGAFYVGKVDMRKSARCYAANYLLLAASIALVAIILFKFIAALQFGSRRDPEPGANFIVCNVPCYTEGEDSLKSTINSLARLQYDDKRKLLFIVCDGMIMGSGNDRPTPRIVLDILGVESDQEPEALSYIALGEGSKEHNMAKVYSGLYEFKGHVVPYLVVVKCGTPQERSRPGNRGKRDTQILLMGFFNKVHFDLPMTPLELEMYHQIKNVIGVNPSLYEFVLMIDADTVVMPDSLNRMVRSMLHDVKIMGLCGETRLANAKSSWITMMQVYEYFISHHLTKAFESLFGSVTCLPGCFCLYRLRTPDGVGGTPKPLLISNQIIEDYAVNRADTLHEKNLLHLGEDRYLTTLVLKHFPYYKNKFVAAAKCQTNAPDQLGVLLSQRRRWINSTVHNLFELVMLPQLCGFCCFSMRFVVFIDLVTTLIMPATLIYLAYLVYQLTNPDSTTSYISLYLLAAIYGMQALIFLLKRQWQHIGWMIVYLLALPVFSFFIPIYSFWNFDDFSWGNTRMVVGESGRKHVYLVDNEKFDTSTIPIRKWSDYEMDLVEEQKSHGGMSETGSRFGGGPGSSSAANRPGSAIGNVPKSMAGYAASNYRANSVFYDSGYGYNAALNASLPAGSLAFPGAGYDPAASGRASPMLQMAGAMAPNAYEMATLSPVPGQTRMSQVGGGAFVHPGAAVVDPRLSGMYALPPVSPGHFASGSEHSPVLPRDTSVDMGAFADFALAPVSPPGAPQSPVSQWPSQVSDLQLAARVAEIIATANLMTVTKKQVRQQLMSHLGIGPDEEKARRAYINRCIADELDQRQVGA</sequence>
<comment type="caution">
    <text evidence="1">The sequence shown here is derived from an EMBL/GenBank/DDBJ whole genome shotgun (WGS) entry which is preliminary data.</text>
</comment>
<organism evidence="1 2">
    <name type="scientific">Coemansia nantahalensis</name>
    <dbReference type="NCBI Taxonomy" id="2789366"/>
    <lineage>
        <taxon>Eukaryota</taxon>
        <taxon>Fungi</taxon>
        <taxon>Fungi incertae sedis</taxon>
        <taxon>Zoopagomycota</taxon>
        <taxon>Kickxellomycotina</taxon>
        <taxon>Kickxellomycetes</taxon>
        <taxon>Kickxellales</taxon>
        <taxon>Kickxellaceae</taxon>
        <taxon>Coemansia</taxon>
    </lineage>
</organism>
<gene>
    <name evidence="1" type="ORF">IWQ57_001982</name>
</gene>
<accession>A0ACC1K2I3</accession>
<dbReference type="Proteomes" id="UP001140234">
    <property type="component" value="Unassembled WGS sequence"/>
</dbReference>
<dbReference type="EMBL" id="JANBUJ010000453">
    <property type="protein sequence ID" value="KAJ2771936.1"/>
    <property type="molecule type" value="Genomic_DNA"/>
</dbReference>